<keyword evidence="3" id="KW-1185">Reference proteome</keyword>
<sequence>MVLADLTGSLFAIWRGYVGPDTTRSFGSMLVILLMVVIGAMVTI</sequence>
<evidence type="ECO:0000313" key="3">
    <source>
        <dbReference type="Proteomes" id="UP000192330"/>
    </source>
</evidence>
<accession>A0A1W2BXW2</accession>
<keyword evidence="1" id="KW-0472">Membrane</keyword>
<name>A0A1W2BXW2_9RHOB</name>
<dbReference type="AlphaFoldDB" id="A0A1W2BXW2"/>
<reference evidence="2 3" key="1">
    <citation type="submission" date="2017-04" db="EMBL/GenBank/DDBJ databases">
        <authorList>
            <person name="Afonso C.L."/>
            <person name="Miller P.J."/>
            <person name="Scott M.A."/>
            <person name="Spackman E."/>
            <person name="Goraichik I."/>
            <person name="Dimitrov K.M."/>
            <person name="Suarez D.L."/>
            <person name="Swayne D.E."/>
        </authorList>
    </citation>
    <scope>NUCLEOTIDE SEQUENCE [LARGE SCALE GENOMIC DNA]</scope>
    <source>
        <strain evidence="2 3">CGMCC 1.12644</strain>
    </source>
</reference>
<keyword evidence="1" id="KW-1133">Transmembrane helix</keyword>
<proteinExistence type="predicted"/>
<dbReference type="STRING" id="1387277.SAMN06295998_10592"/>
<feature type="transmembrane region" description="Helical" evidence="1">
    <location>
        <begin position="25"/>
        <end position="43"/>
    </location>
</feature>
<dbReference type="EMBL" id="FWYD01000005">
    <property type="protein sequence ID" value="SMC77760.1"/>
    <property type="molecule type" value="Genomic_DNA"/>
</dbReference>
<gene>
    <name evidence="2" type="ORF">SAMN06295998_10592</name>
</gene>
<evidence type="ECO:0000256" key="1">
    <source>
        <dbReference type="SAM" id="Phobius"/>
    </source>
</evidence>
<organism evidence="2 3">
    <name type="scientific">Primorskyibacter flagellatus</name>
    <dbReference type="NCBI Taxonomy" id="1387277"/>
    <lineage>
        <taxon>Bacteria</taxon>
        <taxon>Pseudomonadati</taxon>
        <taxon>Pseudomonadota</taxon>
        <taxon>Alphaproteobacteria</taxon>
        <taxon>Rhodobacterales</taxon>
        <taxon>Roseobacteraceae</taxon>
        <taxon>Primorskyibacter</taxon>
    </lineage>
</organism>
<dbReference type="Proteomes" id="UP000192330">
    <property type="component" value="Unassembled WGS sequence"/>
</dbReference>
<keyword evidence="1" id="KW-0812">Transmembrane</keyword>
<protein>
    <submittedName>
        <fullName evidence="2">Uncharacterized protein</fullName>
    </submittedName>
</protein>
<evidence type="ECO:0000313" key="2">
    <source>
        <dbReference type="EMBL" id="SMC77760.1"/>
    </source>
</evidence>